<accession>A0A0Q3WU22</accession>
<dbReference type="PROSITE" id="PS00061">
    <property type="entry name" value="ADH_SHORT"/>
    <property type="match status" value="1"/>
</dbReference>
<dbReference type="STRING" id="157838.AN964_21375"/>
<evidence type="ECO:0000256" key="1">
    <source>
        <dbReference type="ARBA" id="ARBA00006484"/>
    </source>
</evidence>
<dbReference type="SUPFAM" id="SSF51735">
    <property type="entry name" value="NAD(P)-binding Rossmann-fold domains"/>
    <property type="match status" value="1"/>
</dbReference>
<keyword evidence="4" id="KW-1185">Reference proteome</keyword>
<dbReference type="Proteomes" id="UP000051888">
    <property type="component" value="Unassembled WGS sequence"/>
</dbReference>
<evidence type="ECO:0000313" key="4">
    <source>
        <dbReference type="Proteomes" id="UP000051888"/>
    </source>
</evidence>
<dbReference type="GO" id="GO:0008206">
    <property type="term" value="P:bile acid metabolic process"/>
    <property type="evidence" value="ECO:0007669"/>
    <property type="project" value="UniProtKB-ARBA"/>
</dbReference>
<proteinExistence type="inferred from homology"/>
<evidence type="ECO:0000313" key="3">
    <source>
        <dbReference type="EMBL" id="KQL51508.1"/>
    </source>
</evidence>
<dbReference type="NCBIfam" id="NF005559">
    <property type="entry name" value="PRK07231.1"/>
    <property type="match status" value="1"/>
</dbReference>
<dbReference type="Pfam" id="PF13561">
    <property type="entry name" value="adh_short_C2"/>
    <property type="match status" value="1"/>
</dbReference>
<dbReference type="Gene3D" id="3.40.50.720">
    <property type="entry name" value="NAD(P)-binding Rossmann-like Domain"/>
    <property type="match status" value="1"/>
</dbReference>
<dbReference type="PATRIC" id="fig|157838.3.peg.4697"/>
<comment type="caution">
    <text evidence="3">The sequence shown here is derived from an EMBL/GenBank/DDBJ whole genome shotgun (WGS) entry which is preliminary data.</text>
</comment>
<keyword evidence="2" id="KW-0560">Oxidoreductase</keyword>
<dbReference type="OrthoDB" id="9803333at2"/>
<dbReference type="PRINTS" id="PR00081">
    <property type="entry name" value="GDHRDH"/>
</dbReference>
<evidence type="ECO:0000256" key="2">
    <source>
        <dbReference type="ARBA" id="ARBA00023002"/>
    </source>
</evidence>
<comment type="similarity">
    <text evidence="1">Belongs to the short-chain dehydrogenases/reductases (SDR) family.</text>
</comment>
<dbReference type="PANTHER" id="PTHR42760">
    <property type="entry name" value="SHORT-CHAIN DEHYDROGENASES/REDUCTASES FAMILY MEMBER"/>
    <property type="match status" value="1"/>
</dbReference>
<dbReference type="InterPro" id="IPR002347">
    <property type="entry name" value="SDR_fam"/>
</dbReference>
<organism evidence="3 4">
    <name type="scientific">Heyndrickxia shackletonii</name>
    <dbReference type="NCBI Taxonomy" id="157838"/>
    <lineage>
        <taxon>Bacteria</taxon>
        <taxon>Bacillati</taxon>
        <taxon>Bacillota</taxon>
        <taxon>Bacilli</taxon>
        <taxon>Bacillales</taxon>
        <taxon>Bacillaceae</taxon>
        <taxon>Heyndrickxia</taxon>
    </lineage>
</organism>
<dbReference type="GO" id="GO:0016616">
    <property type="term" value="F:oxidoreductase activity, acting on the CH-OH group of donors, NAD or NADP as acceptor"/>
    <property type="evidence" value="ECO:0007669"/>
    <property type="project" value="TreeGrafter"/>
</dbReference>
<dbReference type="InterPro" id="IPR036291">
    <property type="entry name" value="NAD(P)-bd_dom_sf"/>
</dbReference>
<dbReference type="InterPro" id="IPR020904">
    <property type="entry name" value="Sc_DH/Rdtase_CS"/>
</dbReference>
<gene>
    <name evidence="3" type="ORF">AN964_21375</name>
</gene>
<name>A0A0Q3WU22_9BACI</name>
<reference evidence="3 4" key="1">
    <citation type="submission" date="2015-09" db="EMBL/GenBank/DDBJ databases">
        <title>Genome sequencing project for genomic taxonomy and phylogenomics of Bacillus-like bacteria.</title>
        <authorList>
            <person name="Liu B."/>
            <person name="Wang J."/>
            <person name="Zhu Y."/>
            <person name="Liu G."/>
            <person name="Chen Q."/>
            <person name="Chen Z."/>
            <person name="Lan J."/>
            <person name="Che J."/>
            <person name="Ge C."/>
            <person name="Shi H."/>
            <person name="Pan Z."/>
            <person name="Liu X."/>
        </authorList>
    </citation>
    <scope>NUCLEOTIDE SEQUENCE [LARGE SCALE GENOMIC DNA]</scope>
    <source>
        <strain evidence="3 4">LMG 18435</strain>
    </source>
</reference>
<dbReference type="EMBL" id="LJJC01000006">
    <property type="protein sequence ID" value="KQL51508.1"/>
    <property type="molecule type" value="Genomic_DNA"/>
</dbReference>
<dbReference type="FunFam" id="3.40.50.720:FF:000084">
    <property type="entry name" value="Short-chain dehydrogenase reductase"/>
    <property type="match status" value="1"/>
</dbReference>
<sequence length="246" mass="26405">MNFSGKVVVVTGAGNGIGKTVAIEYAKKGAKVVVAEVEREAGQRTSDQINQDGGNAIFIKTDVRNPEEIEDLFSAAARECGSVDIVINNAGVSRWKDPLELTVEEWDDIINTNLRSVFLCTREAAKYMKNGGAVVNIASTRALMSEPNSEGYAATKGGIVALTHAMAVSLGEKGIRVNAISPGWIETNNYAQLSAVDHAQHPAKRVGKPLDIAKGCFYLTDPENDFVTGQNIVIDGGMTIKMIYEE</sequence>
<dbReference type="PRINTS" id="PR00080">
    <property type="entry name" value="SDRFAMILY"/>
</dbReference>
<protein>
    <submittedName>
        <fullName evidence="3">3-ketoacyl-ACP reductase</fullName>
    </submittedName>
</protein>
<dbReference type="RefSeq" id="WP_055741820.1">
    <property type="nucleotide sequence ID" value="NZ_JAAIWL010000028.1"/>
</dbReference>
<dbReference type="AlphaFoldDB" id="A0A0Q3WU22"/>